<dbReference type="InterPro" id="IPR011026">
    <property type="entry name" value="WAS_C"/>
</dbReference>
<keyword evidence="4" id="KW-0597">Phosphoprotein</keyword>
<feature type="region of interest" description="Disordered" evidence="8">
    <location>
        <begin position="180"/>
        <end position="220"/>
    </location>
</feature>
<comment type="subcellular location">
    <subcellularLocation>
        <location evidence="2">Cytoplasm</location>
        <location evidence="2">Cytoskeleton</location>
    </subcellularLocation>
    <subcellularLocation>
        <location evidence="1">Nucleus</location>
    </subcellularLocation>
</comment>
<dbReference type="CDD" id="cd00132">
    <property type="entry name" value="CRIB"/>
    <property type="match status" value="1"/>
</dbReference>
<dbReference type="InterPro" id="IPR000095">
    <property type="entry name" value="CRIB_dom"/>
</dbReference>
<feature type="compositionally biased region" description="Pro residues" evidence="8">
    <location>
        <begin position="306"/>
        <end position="346"/>
    </location>
</feature>
<evidence type="ECO:0000259" key="11">
    <source>
        <dbReference type="PROSITE" id="PS50229"/>
    </source>
</evidence>
<dbReference type="InterPro" id="IPR036936">
    <property type="entry name" value="CRIB_dom_sf"/>
</dbReference>
<keyword evidence="9" id="KW-0812">Transmembrane</keyword>
<dbReference type="GO" id="GO:0003779">
    <property type="term" value="F:actin binding"/>
    <property type="evidence" value="ECO:0007669"/>
    <property type="project" value="InterPro"/>
</dbReference>
<dbReference type="FunFam" id="2.30.29.30:FF:000130">
    <property type="entry name" value="neural Wiskott-Aldrich syndrome protein"/>
    <property type="match status" value="1"/>
</dbReference>
<evidence type="ECO:0008006" key="15">
    <source>
        <dbReference type="Google" id="ProtNLM"/>
    </source>
</evidence>
<feature type="compositionally biased region" description="Basic residues" evidence="8">
    <location>
        <begin position="194"/>
        <end position="208"/>
    </location>
</feature>
<dbReference type="STRING" id="62062.ENSHHUP00000005959"/>
<reference evidence="14" key="1">
    <citation type="submission" date="2018-06" db="EMBL/GenBank/DDBJ databases">
        <title>Genome assembly of Danube salmon.</title>
        <authorList>
            <person name="Macqueen D.J."/>
            <person name="Gundappa M.K."/>
        </authorList>
    </citation>
    <scope>NUCLEOTIDE SEQUENCE [LARGE SCALE GENOMIC DNA]</scope>
</reference>
<dbReference type="GeneTree" id="ENSGT00970000193554"/>
<reference evidence="13" key="2">
    <citation type="submission" date="2025-08" db="UniProtKB">
        <authorList>
            <consortium name="Ensembl"/>
        </authorList>
    </citation>
    <scope>IDENTIFICATION</scope>
</reference>
<dbReference type="SMART" id="SM00461">
    <property type="entry name" value="WH1"/>
    <property type="match status" value="1"/>
</dbReference>
<feature type="compositionally biased region" description="Basic and acidic residues" evidence="8">
    <location>
        <begin position="140"/>
        <end position="149"/>
    </location>
</feature>
<organism evidence="13 14">
    <name type="scientific">Hucho hucho</name>
    <name type="common">huchen</name>
    <dbReference type="NCBI Taxonomy" id="62062"/>
    <lineage>
        <taxon>Eukaryota</taxon>
        <taxon>Metazoa</taxon>
        <taxon>Chordata</taxon>
        <taxon>Craniata</taxon>
        <taxon>Vertebrata</taxon>
        <taxon>Euteleostomi</taxon>
        <taxon>Actinopterygii</taxon>
        <taxon>Neopterygii</taxon>
        <taxon>Teleostei</taxon>
        <taxon>Protacanthopterygii</taxon>
        <taxon>Salmoniformes</taxon>
        <taxon>Salmonidae</taxon>
        <taxon>Salmoninae</taxon>
        <taxon>Hucho</taxon>
    </lineage>
</organism>
<keyword evidence="9" id="KW-1133">Transmembrane helix</keyword>
<keyword evidence="3" id="KW-0963">Cytoplasm</keyword>
<feature type="compositionally biased region" description="Low complexity" evidence="8">
    <location>
        <begin position="151"/>
        <end position="164"/>
    </location>
</feature>
<keyword evidence="7" id="KW-0539">Nucleus</keyword>
<dbReference type="GO" id="GO:0007015">
    <property type="term" value="P:actin filament organization"/>
    <property type="evidence" value="ECO:0007669"/>
    <property type="project" value="InterPro"/>
</dbReference>
<name>A0A4W5K1G9_9TELE</name>
<evidence type="ECO:0000256" key="2">
    <source>
        <dbReference type="ARBA" id="ARBA00004245"/>
    </source>
</evidence>
<evidence type="ECO:0000313" key="13">
    <source>
        <dbReference type="Ensembl" id="ENSHHUP00000005959.1"/>
    </source>
</evidence>
<proteinExistence type="predicted"/>
<dbReference type="SMART" id="SM00285">
    <property type="entry name" value="PBD"/>
    <property type="match status" value="1"/>
</dbReference>
<dbReference type="SUPFAM" id="SSF47912">
    <property type="entry name" value="Wiscott-Aldrich syndrome protein, WASP, C-terminal domain"/>
    <property type="match status" value="2"/>
</dbReference>
<dbReference type="FunFam" id="3.90.810.10:FF:000003">
    <property type="entry name" value="Neural Wiskott-Aldrich syndrome protein-like"/>
    <property type="match status" value="1"/>
</dbReference>
<feature type="domain" description="CRIB" evidence="10">
    <location>
        <begin position="214"/>
        <end position="227"/>
    </location>
</feature>
<feature type="region of interest" description="Disordered" evidence="8">
    <location>
        <begin position="140"/>
        <end position="167"/>
    </location>
</feature>
<dbReference type="Gene3D" id="3.90.810.10">
    <property type="entry name" value="CRIB domain"/>
    <property type="match status" value="2"/>
</dbReference>
<dbReference type="GO" id="GO:0005634">
    <property type="term" value="C:nucleus"/>
    <property type="evidence" value="ECO:0007669"/>
    <property type="project" value="UniProtKB-SubCell"/>
</dbReference>
<protein>
    <recommendedName>
        <fullName evidence="15">WASP actin nucleation promoting factor a</fullName>
    </recommendedName>
</protein>
<evidence type="ECO:0000256" key="8">
    <source>
        <dbReference type="SAM" id="MobiDB-lite"/>
    </source>
</evidence>
<keyword evidence="5" id="KW-0677">Repeat</keyword>
<evidence type="ECO:0000256" key="1">
    <source>
        <dbReference type="ARBA" id="ARBA00004123"/>
    </source>
</evidence>
<dbReference type="Ensembl" id="ENSHHUT00000006140.1">
    <property type="protein sequence ID" value="ENSHHUP00000005959.1"/>
    <property type="gene ID" value="ENSHHUG00000003675.1"/>
</dbReference>
<dbReference type="Gene3D" id="2.30.29.30">
    <property type="entry name" value="Pleckstrin-homology domain (PH domain)/Phosphotyrosine-binding domain (PTB)"/>
    <property type="match status" value="1"/>
</dbReference>
<dbReference type="GO" id="GO:0005856">
    <property type="term" value="C:cytoskeleton"/>
    <property type="evidence" value="ECO:0007669"/>
    <property type="project" value="UniProtKB-SubCell"/>
</dbReference>
<dbReference type="PROSITE" id="PS50229">
    <property type="entry name" value="WH1"/>
    <property type="match status" value="1"/>
</dbReference>
<feature type="compositionally biased region" description="Pro residues" evidence="8">
    <location>
        <begin position="353"/>
        <end position="384"/>
    </location>
</feature>
<dbReference type="AlphaFoldDB" id="A0A4W5K1G9"/>
<dbReference type="FunFam" id="3.90.810.10:FF:000017">
    <property type="entry name" value="Wiskott-Aldrich syndrome (eczema-thrombocytopenia) b"/>
    <property type="match status" value="1"/>
</dbReference>
<evidence type="ECO:0000256" key="3">
    <source>
        <dbReference type="ARBA" id="ARBA00022490"/>
    </source>
</evidence>
<dbReference type="PROSITE" id="PS51082">
    <property type="entry name" value="WH2"/>
    <property type="match status" value="1"/>
</dbReference>
<evidence type="ECO:0000256" key="4">
    <source>
        <dbReference type="ARBA" id="ARBA00022553"/>
    </source>
</evidence>
<accession>A0A4W5K1G9</accession>
<keyword evidence="9" id="KW-0472">Membrane</keyword>
<dbReference type="PANTHER" id="PTHR11202">
    <property type="entry name" value="SPROUTY-RELATED, EVH1 DOMAIN-CONTAINING PROTEIN FAMILY MEMBER"/>
    <property type="match status" value="1"/>
</dbReference>
<evidence type="ECO:0000259" key="10">
    <source>
        <dbReference type="PROSITE" id="PS50108"/>
    </source>
</evidence>
<dbReference type="InterPro" id="IPR033927">
    <property type="entry name" value="WASPfam_EVH1"/>
</dbReference>
<evidence type="ECO:0000313" key="14">
    <source>
        <dbReference type="Proteomes" id="UP000314982"/>
    </source>
</evidence>
<feature type="domain" description="WH1" evidence="11">
    <location>
        <begin position="31"/>
        <end position="140"/>
    </location>
</feature>
<dbReference type="Proteomes" id="UP000314982">
    <property type="component" value="Unassembled WGS sequence"/>
</dbReference>
<feature type="domain" description="WH2" evidence="12">
    <location>
        <begin position="433"/>
        <end position="450"/>
    </location>
</feature>
<evidence type="ECO:0000256" key="9">
    <source>
        <dbReference type="SAM" id="Phobius"/>
    </source>
</evidence>
<keyword evidence="14" id="KW-1185">Reference proteome</keyword>
<dbReference type="PROSITE" id="PS50108">
    <property type="entry name" value="CRIB"/>
    <property type="match status" value="1"/>
</dbReference>
<dbReference type="Pfam" id="PF00786">
    <property type="entry name" value="PBD"/>
    <property type="match status" value="1"/>
</dbReference>
<dbReference type="Pfam" id="PF00568">
    <property type="entry name" value="WH1"/>
    <property type="match status" value="1"/>
</dbReference>
<feature type="compositionally biased region" description="Pro residues" evidence="8">
    <location>
        <begin position="391"/>
        <end position="423"/>
    </location>
</feature>
<feature type="transmembrane region" description="Helical" evidence="9">
    <location>
        <begin position="572"/>
        <end position="591"/>
    </location>
</feature>
<dbReference type="InterPro" id="IPR011993">
    <property type="entry name" value="PH-like_dom_sf"/>
</dbReference>
<dbReference type="InterPro" id="IPR003124">
    <property type="entry name" value="WH2_dom"/>
</dbReference>
<dbReference type="CDD" id="cd01205">
    <property type="entry name" value="EVH1_WASP-like"/>
    <property type="match status" value="1"/>
</dbReference>
<feature type="region of interest" description="Disordered" evidence="8">
    <location>
        <begin position="275"/>
        <end position="433"/>
    </location>
</feature>
<evidence type="ECO:0000256" key="6">
    <source>
        <dbReference type="ARBA" id="ARBA00023212"/>
    </source>
</evidence>
<evidence type="ECO:0000259" key="12">
    <source>
        <dbReference type="PROSITE" id="PS51082"/>
    </source>
</evidence>
<sequence>MSLGSKCKGVQGYSPCSLLSPQENERLEDLLGRRCASLATAVVQLYMALPHSPTCWSLQHTGVACFTKDNPRRSYFIRLFDIKKGQLTWEQEFYNQMVYHCPRPFFHAFAADDCQVGLNFANEQESETFLCAVEDKINQRNRQVPEKKQRPLPSNGPGSPASPSMATIDIQNPDIQASRYRSVTPVPAPAFVSKGKKDKKKDKKKGSKLSKADIGAPSGFTHVSHVGWDPNNLDPDLKKLLSCAGISEAELKDEETSQLIQQVIENSGGMEAVKKAMNTDPGLPHPLPGRQGLLPPVPGSCSSSLAPPPPRGGRSGPLPPPPRQPGRGPPSSHPPPSRGALPPTPPSSGRGGLPPPPPSVSCTFPPPPPGHQPPMPAPPPPAPSAPSRGGPAPPPPPPPPPPAQSSGDFPPPPRCKGPPPPAPASTGGCEGGERGALLDQIRLGRKLKNVTDSPESPPPAEADSEGIVGALMMVMQKRSKVIHSSGKHLLILICNSFINVLYSIYKWVNSTKCIVVRPHESKNKSQHNRHTSLLFQMKVKKKEGMMMKMTMSGTTDKCIPYCIIFHSVTMDSTVWLIRLISFVLVFLYQLLTGR</sequence>
<reference evidence="13" key="3">
    <citation type="submission" date="2025-09" db="UniProtKB">
        <authorList>
            <consortium name="Ensembl"/>
        </authorList>
    </citation>
    <scope>IDENTIFICATION</scope>
</reference>
<dbReference type="PANTHER" id="PTHR11202:SF36">
    <property type="entry name" value="ACTIN NUCLEATION-PROMOTING FACTOR WASL"/>
    <property type="match status" value="1"/>
</dbReference>
<evidence type="ECO:0000256" key="5">
    <source>
        <dbReference type="ARBA" id="ARBA00022737"/>
    </source>
</evidence>
<keyword evidence="6" id="KW-0206">Cytoskeleton</keyword>
<dbReference type="SUPFAM" id="SSF50729">
    <property type="entry name" value="PH domain-like"/>
    <property type="match status" value="1"/>
</dbReference>
<dbReference type="InterPro" id="IPR000697">
    <property type="entry name" value="WH1/EVH1_dom"/>
</dbReference>
<evidence type="ECO:0000256" key="7">
    <source>
        <dbReference type="ARBA" id="ARBA00023242"/>
    </source>
</evidence>